<proteinExistence type="predicted"/>
<evidence type="ECO:0000313" key="5">
    <source>
        <dbReference type="EMBL" id="KAF6208830.1"/>
    </source>
</evidence>
<protein>
    <recommendedName>
        <fullName evidence="4">Bromo domain-containing protein</fullName>
    </recommendedName>
</protein>
<feature type="region of interest" description="Disordered" evidence="3">
    <location>
        <begin position="572"/>
        <end position="595"/>
    </location>
</feature>
<feature type="region of interest" description="Disordered" evidence="3">
    <location>
        <begin position="637"/>
        <end position="669"/>
    </location>
</feature>
<dbReference type="PANTHER" id="PTHR31095">
    <property type="entry name" value="RIKEN CDNA 9930021J03 GENE"/>
    <property type="match status" value="1"/>
</dbReference>
<dbReference type="SMART" id="SM00297">
    <property type="entry name" value="BROMO"/>
    <property type="match status" value="1"/>
</dbReference>
<evidence type="ECO:0000256" key="1">
    <source>
        <dbReference type="ARBA" id="ARBA00023117"/>
    </source>
</evidence>
<evidence type="ECO:0000256" key="2">
    <source>
        <dbReference type="PROSITE-ProRule" id="PRU00035"/>
    </source>
</evidence>
<dbReference type="Pfam" id="PF23450">
    <property type="entry name" value="KIAA2026_hel"/>
    <property type="match status" value="1"/>
</dbReference>
<dbReference type="CDD" id="cd04369">
    <property type="entry name" value="Bromodomain"/>
    <property type="match status" value="1"/>
</dbReference>
<dbReference type="InterPro" id="IPR056522">
    <property type="entry name" value="KIAA2026_hel"/>
</dbReference>
<dbReference type="InterPro" id="IPR001487">
    <property type="entry name" value="Bromodomain"/>
</dbReference>
<feature type="region of interest" description="Disordered" evidence="3">
    <location>
        <begin position="1"/>
        <end position="26"/>
    </location>
</feature>
<reference evidence="5" key="1">
    <citation type="journal article" date="2021" name="Mol. Ecol. Resour.">
        <title>Apolygus lucorum genome provides insights into omnivorousness and mesophyll feeding.</title>
        <authorList>
            <person name="Liu Y."/>
            <person name="Liu H."/>
            <person name="Wang H."/>
            <person name="Huang T."/>
            <person name="Liu B."/>
            <person name="Yang B."/>
            <person name="Yin L."/>
            <person name="Li B."/>
            <person name="Zhang Y."/>
            <person name="Zhang S."/>
            <person name="Jiang F."/>
            <person name="Zhang X."/>
            <person name="Ren Y."/>
            <person name="Wang B."/>
            <person name="Wang S."/>
            <person name="Lu Y."/>
            <person name="Wu K."/>
            <person name="Fan W."/>
            <person name="Wang G."/>
        </authorList>
    </citation>
    <scope>NUCLEOTIDE SEQUENCE</scope>
    <source>
        <strain evidence="5">12Hb</strain>
    </source>
</reference>
<dbReference type="PANTHER" id="PTHR31095:SF3">
    <property type="entry name" value="RIKEN CDNA 9930021J03 GENE"/>
    <property type="match status" value="1"/>
</dbReference>
<feature type="compositionally biased region" description="Basic residues" evidence="3">
    <location>
        <begin position="13"/>
        <end position="22"/>
    </location>
</feature>
<dbReference type="OrthoDB" id="6608380at2759"/>
<keyword evidence="6" id="KW-1185">Reference proteome</keyword>
<evidence type="ECO:0000256" key="3">
    <source>
        <dbReference type="SAM" id="MobiDB-lite"/>
    </source>
</evidence>
<dbReference type="InterPro" id="IPR040214">
    <property type="entry name" value="BRD10"/>
</dbReference>
<accession>A0A8S9XIE6</accession>
<comment type="caution">
    <text evidence="5">The sequence shown here is derived from an EMBL/GenBank/DDBJ whole genome shotgun (WGS) entry which is preliminary data.</text>
</comment>
<dbReference type="Gene3D" id="1.20.920.10">
    <property type="entry name" value="Bromodomain-like"/>
    <property type="match status" value="1"/>
</dbReference>
<feature type="compositionally biased region" description="Basic residues" evidence="3">
    <location>
        <begin position="647"/>
        <end position="656"/>
    </location>
</feature>
<dbReference type="Proteomes" id="UP000466442">
    <property type="component" value="Unassembled WGS sequence"/>
</dbReference>
<organism evidence="5 6">
    <name type="scientific">Apolygus lucorum</name>
    <name type="common">Small green plant bug</name>
    <name type="synonym">Lygocoris lucorum</name>
    <dbReference type="NCBI Taxonomy" id="248454"/>
    <lineage>
        <taxon>Eukaryota</taxon>
        <taxon>Metazoa</taxon>
        <taxon>Ecdysozoa</taxon>
        <taxon>Arthropoda</taxon>
        <taxon>Hexapoda</taxon>
        <taxon>Insecta</taxon>
        <taxon>Pterygota</taxon>
        <taxon>Neoptera</taxon>
        <taxon>Paraneoptera</taxon>
        <taxon>Hemiptera</taxon>
        <taxon>Heteroptera</taxon>
        <taxon>Panheteroptera</taxon>
        <taxon>Cimicomorpha</taxon>
        <taxon>Miridae</taxon>
        <taxon>Mirini</taxon>
        <taxon>Apolygus</taxon>
    </lineage>
</organism>
<evidence type="ECO:0000259" key="4">
    <source>
        <dbReference type="PROSITE" id="PS50014"/>
    </source>
</evidence>
<feature type="domain" description="Bromo" evidence="4">
    <location>
        <begin position="58"/>
        <end position="130"/>
    </location>
</feature>
<keyword evidence="1 2" id="KW-0103">Bromodomain</keyword>
<gene>
    <name evidence="5" type="ORF">GE061_014571</name>
</gene>
<dbReference type="Pfam" id="PF00439">
    <property type="entry name" value="Bromodomain"/>
    <property type="match status" value="1"/>
</dbReference>
<dbReference type="PRINTS" id="PR00503">
    <property type="entry name" value="BROMODOMAIN"/>
</dbReference>
<feature type="compositionally biased region" description="Acidic residues" evidence="3">
    <location>
        <begin position="586"/>
        <end position="595"/>
    </location>
</feature>
<name>A0A8S9XIE6_APOLU</name>
<evidence type="ECO:0000313" key="6">
    <source>
        <dbReference type="Proteomes" id="UP000466442"/>
    </source>
</evidence>
<dbReference type="InterPro" id="IPR036427">
    <property type="entry name" value="Bromodomain-like_sf"/>
</dbReference>
<dbReference type="SUPFAM" id="SSF47370">
    <property type="entry name" value="Bromodomain"/>
    <property type="match status" value="1"/>
</dbReference>
<sequence length="978" mass="112289">MELQDFGQGSAQPKRKRGRPPKVRYPIPSEAEFPASHLTDDLTIKELQMAYKPLKEIMGISKLRPLVEKPDELLYGLYDYYDIIEKPMWFLEMTRKYAEKEYKSAVEVMEDIRLVLENCYKFWGKKHKFVKQALRAEKIVSKHVVGFPPELTAKCCLALYDSEDALSADQGSETQHSYMTDDYTSKILQNLENKPITTKMGASLEDMQKWEDEVLQSKLNNAQINIVPELAEVGQFLVMAQDILCLKPISQFEIERMLLIPRESSTLATIMTSFLCPTVMRAALYFKPIMIYDVWASLLQKKLDTWYNAYAKYNNRMQVFLKYGVEPRFFDNVGEVNPLVNAPFHELSLLKKSSILKSLCTNMFHSNKKIEEYFNLVNESSLKSRLLYSDSKYDYVSLFSPEIRVYRSSRICLDIDETIESVYPGYFNYYPRVEGNAQELLQGFKDSFSKKQKFCLIAKDTESLVNLSKLCAKKKRSRKNVNRLLAEEKNRELYLIGLRALYSQWNKAIYKDPASVEISRNYWISKVVNNPNIADVEAGDVVHPDGPRRVDANYPAPVRELGKRVMKRKFPVDDMEDSFSSNDDKPNEEDVSDWEDGNIRRSRRIKKVSGLPRFFDHKYMKFDDATEGEYVYGTNYWGNGTEERTPLKKPRKKRLPKQASDSPKERSYKRALKAEKVATKKLLSGYSSMQTTKPPMFDNLTLPMINEEPYMPPIEISKLPVPIQFGKDAKPNQLSPRLGDPAKNNLLSDMSDWDFGLTGFPAFAPLKPVNDACLPEEGDKKLLELGAFKKKEVPKIADSTIKIKHAKTEPQKPLAPPVKRNTNPKWVPFKNLIPVNKPGMMVIPSRKNDRMGPKPGPSKILNRVFLPPQEMRGPRLMAGVAPAEPRDMMFLKTGLTKVKLPVHHVPQQNLMIKRKVHLPARPISIPIVRNQEIPVFENATWTKHPLSERTVLYIPSGTPTITIPSVSTSKNERTFTVL</sequence>
<dbReference type="PROSITE" id="PS50014">
    <property type="entry name" value="BROMODOMAIN_2"/>
    <property type="match status" value="1"/>
</dbReference>
<dbReference type="EMBL" id="WIXP02000006">
    <property type="protein sequence ID" value="KAF6208830.1"/>
    <property type="molecule type" value="Genomic_DNA"/>
</dbReference>
<dbReference type="AlphaFoldDB" id="A0A8S9XIE6"/>